<keyword evidence="4 5" id="KW-0472">Membrane</keyword>
<evidence type="ECO:0000313" key="8">
    <source>
        <dbReference type="Proteomes" id="UP000516428"/>
    </source>
</evidence>
<feature type="transmembrane region" description="Helical" evidence="5">
    <location>
        <begin position="229"/>
        <end position="246"/>
    </location>
</feature>
<dbReference type="InterPro" id="IPR020846">
    <property type="entry name" value="MFS_dom"/>
</dbReference>
<evidence type="ECO:0000256" key="4">
    <source>
        <dbReference type="ARBA" id="ARBA00023136"/>
    </source>
</evidence>
<reference evidence="7 8" key="1">
    <citation type="submission" date="2020-09" db="EMBL/GenBank/DDBJ databases">
        <title>A novel species.</title>
        <authorList>
            <person name="Gao J."/>
        </authorList>
    </citation>
    <scope>NUCLEOTIDE SEQUENCE [LARGE SCALE GENOMIC DNA]</scope>
    <source>
        <strain evidence="7 8">CRXT-Y-14</strain>
    </source>
</reference>
<evidence type="ECO:0000256" key="5">
    <source>
        <dbReference type="SAM" id="Phobius"/>
    </source>
</evidence>
<dbReference type="AlphaFoldDB" id="A0A7H1BJ78"/>
<feature type="transmembrane region" description="Helical" evidence="5">
    <location>
        <begin position="303"/>
        <end position="321"/>
    </location>
</feature>
<evidence type="ECO:0000256" key="3">
    <source>
        <dbReference type="ARBA" id="ARBA00022989"/>
    </source>
</evidence>
<feature type="transmembrane region" description="Helical" evidence="5">
    <location>
        <begin position="442"/>
        <end position="464"/>
    </location>
</feature>
<dbReference type="Pfam" id="PF07690">
    <property type="entry name" value="MFS_1"/>
    <property type="match status" value="1"/>
</dbReference>
<feature type="domain" description="Major facilitator superfamily (MFS) profile" evidence="6">
    <location>
        <begin position="9"/>
        <end position="472"/>
    </location>
</feature>
<evidence type="ECO:0000313" key="7">
    <source>
        <dbReference type="EMBL" id="QNS08783.1"/>
    </source>
</evidence>
<dbReference type="GO" id="GO:0022857">
    <property type="term" value="F:transmembrane transporter activity"/>
    <property type="evidence" value="ECO:0007669"/>
    <property type="project" value="InterPro"/>
</dbReference>
<evidence type="ECO:0000259" key="6">
    <source>
        <dbReference type="PROSITE" id="PS50850"/>
    </source>
</evidence>
<feature type="transmembrane region" description="Helical" evidence="5">
    <location>
        <begin position="333"/>
        <end position="351"/>
    </location>
</feature>
<evidence type="ECO:0000256" key="2">
    <source>
        <dbReference type="ARBA" id="ARBA00022692"/>
    </source>
</evidence>
<feature type="transmembrane region" description="Helical" evidence="5">
    <location>
        <begin position="402"/>
        <end position="422"/>
    </location>
</feature>
<keyword evidence="2 5" id="KW-0812">Transmembrane</keyword>
<evidence type="ECO:0000256" key="1">
    <source>
        <dbReference type="ARBA" id="ARBA00004651"/>
    </source>
</evidence>
<dbReference type="InterPro" id="IPR011701">
    <property type="entry name" value="MFS"/>
</dbReference>
<dbReference type="Proteomes" id="UP000516428">
    <property type="component" value="Chromosome"/>
</dbReference>
<protein>
    <submittedName>
        <fullName evidence="7">MFS transporter</fullName>
    </submittedName>
</protein>
<dbReference type="KEGG" id="sxn:IAG42_16960"/>
<dbReference type="Gene3D" id="1.20.1720.10">
    <property type="entry name" value="Multidrug resistance protein D"/>
    <property type="match status" value="1"/>
</dbReference>
<keyword evidence="8" id="KW-1185">Reference proteome</keyword>
<gene>
    <name evidence="7" type="ORF">IAG42_16960</name>
</gene>
<feature type="transmembrane region" description="Helical" evidence="5">
    <location>
        <begin position="167"/>
        <end position="186"/>
    </location>
</feature>
<keyword evidence="3 5" id="KW-1133">Transmembrane helix</keyword>
<comment type="subcellular location">
    <subcellularLocation>
        <location evidence="1">Cell membrane</location>
        <topology evidence="1">Multi-pass membrane protein</topology>
    </subcellularLocation>
</comment>
<sequence>MTPAARAIGMFVCLFTIVLAVLDLQIVSAAAVPIVRDLDPAHGIDRFPWLVSAFALAAAAMLPLYGKLCDTLGAKHVFLGAVATFLLGSALCGLAQSMTQLIAARALQGLGGGGLMSVTMVVMAHLKDPGEEGAGKGGGIGGIVAGGGMALGPWLGGFLTDHANWRWIFYVNLPLGIAVLVAGALVLKLPDHPVRRPLDWAGAALAAGFSTALLLAMEWGGRTYPWGSPQIIGLLCAAVLGLALFVRRQATAADPLLPLSLFRIPELRWGFVVQGITGAAMMCAIYYVLVYLQVARGLSSSDAGLYLLPMAVGMTGAGLVAGRLDWPARTATLSGTLTMAAVFALLATTLSPDTSLWLIRAELFLAGIAFGQLIGQLVFLVQDAAPRPLLGVATTGIRFFQTLGNALGAALFGTILFRLLATDVNTIPSLHGSAHAAAVQDFVHATGIVFWCGAALMLLGTLLATRLPKRDGAPAQVAVGAGAARP</sequence>
<feature type="transmembrane region" description="Helical" evidence="5">
    <location>
        <begin position="138"/>
        <end position="155"/>
    </location>
</feature>
<dbReference type="PANTHER" id="PTHR23501:SF197">
    <property type="entry name" value="COMD"/>
    <property type="match status" value="1"/>
</dbReference>
<feature type="transmembrane region" description="Helical" evidence="5">
    <location>
        <begin position="198"/>
        <end position="217"/>
    </location>
</feature>
<dbReference type="Gene3D" id="1.20.1250.20">
    <property type="entry name" value="MFS general substrate transporter like domains"/>
    <property type="match status" value="1"/>
</dbReference>
<feature type="transmembrane region" description="Helical" evidence="5">
    <location>
        <begin position="77"/>
        <end position="96"/>
    </location>
</feature>
<accession>A0A7H1BJ78</accession>
<dbReference type="SUPFAM" id="SSF103473">
    <property type="entry name" value="MFS general substrate transporter"/>
    <property type="match status" value="1"/>
</dbReference>
<feature type="transmembrane region" description="Helical" evidence="5">
    <location>
        <begin position="363"/>
        <end position="381"/>
    </location>
</feature>
<dbReference type="PROSITE" id="PS50850">
    <property type="entry name" value="MFS"/>
    <property type="match status" value="1"/>
</dbReference>
<feature type="transmembrane region" description="Helical" evidence="5">
    <location>
        <begin position="102"/>
        <end position="126"/>
    </location>
</feature>
<dbReference type="EMBL" id="CP061281">
    <property type="protein sequence ID" value="QNS08783.1"/>
    <property type="molecule type" value="Genomic_DNA"/>
</dbReference>
<feature type="transmembrane region" description="Helical" evidence="5">
    <location>
        <begin position="267"/>
        <end position="291"/>
    </location>
</feature>
<dbReference type="InterPro" id="IPR036259">
    <property type="entry name" value="MFS_trans_sf"/>
</dbReference>
<dbReference type="PANTHER" id="PTHR23501">
    <property type="entry name" value="MAJOR FACILITATOR SUPERFAMILY"/>
    <property type="match status" value="1"/>
</dbReference>
<name>A0A7H1BJ78_9ACTN</name>
<organism evidence="7 8">
    <name type="scientific">Streptomyces xanthii</name>
    <dbReference type="NCBI Taxonomy" id="2768069"/>
    <lineage>
        <taxon>Bacteria</taxon>
        <taxon>Bacillati</taxon>
        <taxon>Actinomycetota</taxon>
        <taxon>Actinomycetes</taxon>
        <taxon>Kitasatosporales</taxon>
        <taxon>Streptomycetaceae</taxon>
        <taxon>Streptomyces</taxon>
    </lineage>
</organism>
<dbReference type="GO" id="GO:0005886">
    <property type="term" value="C:plasma membrane"/>
    <property type="evidence" value="ECO:0007669"/>
    <property type="project" value="UniProtKB-SubCell"/>
</dbReference>
<proteinExistence type="predicted"/>